<evidence type="ECO:0000313" key="5">
    <source>
        <dbReference type="Proteomes" id="UP000569092"/>
    </source>
</evidence>
<evidence type="ECO:0000256" key="2">
    <source>
        <dbReference type="PIRSR" id="PIRSR005211-1"/>
    </source>
</evidence>
<dbReference type="Proteomes" id="UP000569092">
    <property type="component" value="Unassembled WGS sequence"/>
</dbReference>
<gene>
    <name evidence="4" type="ORF">HDF10_000233</name>
</gene>
<name>A0A7W8J474_9BACT</name>
<dbReference type="AlphaFoldDB" id="A0A7W8J474"/>
<dbReference type="Pfam" id="PF00561">
    <property type="entry name" value="Abhydrolase_1"/>
    <property type="match status" value="1"/>
</dbReference>
<dbReference type="InterPro" id="IPR050960">
    <property type="entry name" value="AB_hydrolase_4_sf"/>
</dbReference>
<evidence type="ECO:0000259" key="3">
    <source>
        <dbReference type="Pfam" id="PF00561"/>
    </source>
</evidence>
<feature type="active site" description="Charge relay system" evidence="2">
    <location>
        <position position="287"/>
    </location>
</feature>
<organism evidence="4 5">
    <name type="scientific">Tunturiibacter lichenicola</name>
    <dbReference type="NCBI Taxonomy" id="2051959"/>
    <lineage>
        <taxon>Bacteria</taxon>
        <taxon>Pseudomonadati</taxon>
        <taxon>Acidobacteriota</taxon>
        <taxon>Terriglobia</taxon>
        <taxon>Terriglobales</taxon>
        <taxon>Acidobacteriaceae</taxon>
        <taxon>Tunturiibacter</taxon>
    </lineage>
</organism>
<feature type="active site" description="Charge relay system" evidence="2">
    <location>
        <position position="316"/>
    </location>
</feature>
<dbReference type="PANTHER" id="PTHR10794:SF94">
    <property type="entry name" value="ESTERASE YHET-RELATED"/>
    <property type="match status" value="1"/>
</dbReference>
<feature type="active site" description="Charge relay system" evidence="2">
    <location>
        <position position="160"/>
    </location>
</feature>
<dbReference type="EMBL" id="JACHDZ010000001">
    <property type="protein sequence ID" value="MBB5342283.1"/>
    <property type="molecule type" value="Genomic_DNA"/>
</dbReference>
<dbReference type="InterPro" id="IPR012020">
    <property type="entry name" value="ABHD4"/>
</dbReference>
<dbReference type="Gene3D" id="3.40.50.1820">
    <property type="entry name" value="alpha/beta hydrolase"/>
    <property type="match status" value="1"/>
</dbReference>
<dbReference type="GO" id="GO:0047372">
    <property type="term" value="F:monoacylglycerol lipase activity"/>
    <property type="evidence" value="ECO:0007669"/>
    <property type="project" value="TreeGrafter"/>
</dbReference>
<dbReference type="GO" id="GO:0034338">
    <property type="term" value="F:short-chain carboxylesterase activity"/>
    <property type="evidence" value="ECO:0007669"/>
    <property type="project" value="TreeGrafter"/>
</dbReference>
<feature type="domain" description="AB hydrolase-1" evidence="3">
    <location>
        <begin position="83"/>
        <end position="320"/>
    </location>
</feature>
<evidence type="ECO:0000256" key="1">
    <source>
        <dbReference type="ARBA" id="ARBA00010884"/>
    </source>
</evidence>
<comment type="caution">
    <text evidence="4">The sequence shown here is derived from an EMBL/GenBank/DDBJ whole genome shotgun (WGS) entry which is preliminary data.</text>
</comment>
<dbReference type="PANTHER" id="PTHR10794">
    <property type="entry name" value="ABHYDROLASE DOMAIN-CONTAINING PROTEIN"/>
    <property type="match status" value="1"/>
</dbReference>
<comment type="similarity">
    <text evidence="1">Belongs to the AB hydrolase superfamily. AB hydrolase 4 family.</text>
</comment>
<accession>A0A7W8J474</accession>
<protein>
    <recommendedName>
        <fullName evidence="3">AB hydrolase-1 domain-containing protein</fullName>
    </recommendedName>
</protein>
<reference evidence="4 5" key="1">
    <citation type="submission" date="2020-08" db="EMBL/GenBank/DDBJ databases">
        <title>Genomic Encyclopedia of Type Strains, Phase IV (KMG-V): Genome sequencing to study the core and pangenomes of soil and plant-associated prokaryotes.</title>
        <authorList>
            <person name="Whitman W."/>
        </authorList>
    </citation>
    <scope>NUCLEOTIDE SEQUENCE [LARGE SCALE GENOMIC DNA]</scope>
    <source>
        <strain evidence="4 5">M8US30</strain>
    </source>
</reference>
<evidence type="ECO:0000313" key="4">
    <source>
        <dbReference type="EMBL" id="MBB5342283.1"/>
    </source>
</evidence>
<dbReference type="InterPro" id="IPR000073">
    <property type="entry name" value="AB_hydrolase_1"/>
</dbReference>
<dbReference type="InterPro" id="IPR029058">
    <property type="entry name" value="AB_hydrolase_fold"/>
</dbReference>
<dbReference type="SUPFAM" id="SSF53474">
    <property type="entry name" value="alpha/beta-Hydrolases"/>
    <property type="match status" value="1"/>
</dbReference>
<proteinExistence type="inferred from homology"/>
<sequence>MTQTAEIESIESHAVEFQPRRFIINGHLQTIMGNYLPRLNSLPAPEATLVEVSPTTTSQIASQVLCHCHWQPEDVRSSRPTAILVHGLEGSSNSQYVIGNSNKLWRAGCNIIRMNMRNCGGTEALTPTLYHSGLSNDVLAVVNFFVAQHGLRSISLIGYSMGGNLVLKLAGELGSAAPPELHSVIGVSPALDLGASADALHRPHNRIYEMKFLRALLSRYRRKVALFPHVYNPNLATGIRSLRELDDRITAFYSGFTGAEDYYYRAAAARVIDQIAVPTLVLHALDDPFVRITDESCSRLDANPNIQLITTHHGGHCAFLAQPDADTGYDGYWAEHTLLRFLLANA</sequence>
<dbReference type="PIRSF" id="PIRSF005211">
    <property type="entry name" value="Ab_hydro_YheT"/>
    <property type="match status" value="1"/>
</dbReference>